<dbReference type="PANTHER" id="PTHR46890:SF48">
    <property type="entry name" value="RNA-DIRECTED DNA POLYMERASE"/>
    <property type="match status" value="1"/>
</dbReference>
<accession>A0AAE1W7S4</accession>
<dbReference type="InterPro" id="IPR036691">
    <property type="entry name" value="Endo/exonu/phosph_ase_sf"/>
</dbReference>
<dbReference type="AlphaFoldDB" id="A0AAE1W7S4"/>
<dbReference type="Gene3D" id="3.60.10.10">
    <property type="entry name" value="Endonuclease/exonuclease/phosphatase"/>
    <property type="match status" value="1"/>
</dbReference>
<organism evidence="1 2">
    <name type="scientific">Sesamum angolense</name>
    <dbReference type="NCBI Taxonomy" id="2727404"/>
    <lineage>
        <taxon>Eukaryota</taxon>
        <taxon>Viridiplantae</taxon>
        <taxon>Streptophyta</taxon>
        <taxon>Embryophyta</taxon>
        <taxon>Tracheophyta</taxon>
        <taxon>Spermatophyta</taxon>
        <taxon>Magnoliopsida</taxon>
        <taxon>eudicotyledons</taxon>
        <taxon>Gunneridae</taxon>
        <taxon>Pentapetalae</taxon>
        <taxon>asterids</taxon>
        <taxon>lamiids</taxon>
        <taxon>Lamiales</taxon>
        <taxon>Pedaliaceae</taxon>
        <taxon>Sesamum</taxon>
    </lineage>
</organism>
<evidence type="ECO:0008006" key="3">
    <source>
        <dbReference type="Google" id="ProtNLM"/>
    </source>
</evidence>
<gene>
    <name evidence="1" type="ORF">Sango_2440200</name>
</gene>
<reference evidence="1" key="1">
    <citation type="submission" date="2020-06" db="EMBL/GenBank/DDBJ databases">
        <authorList>
            <person name="Li T."/>
            <person name="Hu X."/>
            <person name="Zhang T."/>
            <person name="Song X."/>
            <person name="Zhang H."/>
            <person name="Dai N."/>
            <person name="Sheng W."/>
            <person name="Hou X."/>
            <person name="Wei L."/>
        </authorList>
    </citation>
    <scope>NUCLEOTIDE SEQUENCE</scope>
    <source>
        <strain evidence="1">K16</strain>
        <tissue evidence="1">Leaf</tissue>
    </source>
</reference>
<keyword evidence="2" id="KW-1185">Reference proteome</keyword>
<dbReference type="PANTHER" id="PTHR46890">
    <property type="entry name" value="NON-LTR RETROLELEMENT REVERSE TRANSCRIPTASE-LIKE PROTEIN-RELATED"/>
    <property type="match status" value="1"/>
</dbReference>
<evidence type="ECO:0000313" key="1">
    <source>
        <dbReference type="EMBL" id="KAK4388336.1"/>
    </source>
</evidence>
<sequence>MLVNKFHLHFIGILETRATVANLTRVKVRLLQNWKWFIDYPVPGSRIWLAWNHAELDVEILDTGVQYVHCRITQRCLHESCYVTVIYSANDVIARRDLWTMLCDLSLCVVDLPWLVLGNFNAVLDMSEVCGASGDIRMAMNEFNDCMISTGLLHLPVQGARFTWRNCSDGERVCKLVVAKVTKLEQNMLQQRSKLQWLKGGDQCTRLFFRKVAARRTALRVFQINNSRGELLTSPQDVRNEFVGFYEQLLGGTRRRVVVQLDHIRPWTRHLVTEEEGITMLQPVSRDEIKTAFFDIVEDKALGPDGYSSGFFKAAWPIVGEEMIKAIMEFFHSGKILKQLNATLITLIPKVQLPSNVAEYRPISCCNVLYKMHKNIMESSVFQFHWRCRELELFSPCFANDLLLFCRADVASVLVFKEGLDWFSGVSGLQANPDKSQLILSKSAEHLRPCLHQVLGFQRTMAHPLGSVVLTLVSGGYVVSDLGPLP</sequence>
<name>A0AAE1W7S4_9LAMI</name>
<protein>
    <recommendedName>
        <fullName evidence="3">Reverse transcriptase</fullName>
    </recommendedName>
</protein>
<comment type="caution">
    <text evidence="1">The sequence shown here is derived from an EMBL/GenBank/DDBJ whole genome shotgun (WGS) entry which is preliminary data.</text>
</comment>
<dbReference type="Proteomes" id="UP001289374">
    <property type="component" value="Unassembled WGS sequence"/>
</dbReference>
<dbReference type="InterPro" id="IPR052343">
    <property type="entry name" value="Retrotransposon-Effector_Assoc"/>
</dbReference>
<proteinExistence type="predicted"/>
<dbReference type="SUPFAM" id="SSF56219">
    <property type="entry name" value="DNase I-like"/>
    <property type="match status" value="1"/>
</dbReference>
<evidence type="ECO:0000313" key="2">
    <source>
        <dbReference type="Proteomes" id="UP001289374"/>
    </source>
</evidence>
<dbReference type="EMBL" id="JACGWL010000014">
    <property type="protein sequence ID" value="KAK4388336.1"/>
    <property type="molecule type" value="Genomic_DNA"/>
</dbReference>
<reference evidence="1" key="2">
    <citation type="journal article" date="2024" name="Plant">
        <title>Genomic evolution and insights into agronomic trait innovations of Sesamum species.</title>
        <authorList>
            <person name="Miao H."/>
            <person name="Wang L."/>
            <person name="Qu L."/>
            <person name="Liu H."/>
            <person name="Sun Y."/>
            <person name="Le M."/>
            <person name="Wang Q."/>
            <person name="Wei S."/>
            <person name="Zheng Y."/>
            <person name="Lin W."/>
            <person name="Duan Y."/>
            <person name="Cao H."/>
            <person name="Xiong S."/>
            <person name="Wang X."/>
            <person name="Wei L."/>
            <person name="Li C."/>
            <person name="Ma Q."/>
            <person name="Ju M."/>
            <person name="Zhao R."/>
            <person name="Li G."/>
            <person name="Mu C."/>
            <person name="Tian Q."/>
            <person name="Mei H."/>
            <person name="Zhang T."/>
            <person name="Gao T."/>
            <person name="Zhang H."/>
        </authorList>
    </citation>
    <scope>NUCLEOTIDE SEQUENCE</scope>
    <source>
        <strain evidence="1">K16</strain>
    </source>
</reference>